<evidence type="ECO:0000313" key="4">
    <source>
        <dbReference type="Proteomes" id="UP000198775"/>
    </source>
</evidence>
<gene>
    <name evidence="3" type="ORF">SAMN05216388_1005156</name>
</gene>
<organism evidence="3 4">
    <name type="scientific">Halorientalis persicus</name>
    <dbReference type="NCBI Taxonomy" id="1367881"/>
    <lineage>
        <taxon>Archaea</taxon>
        <taxon>Methanobacteriati</taxon>
        <taxon>Methanobacteriota</taxon>
        <taxon>Stenosarchaea group</taxon>
        <taxon>Halobacteria</taxon>
        <taxon>Halobacteriales</taxon>
        <taxon>Haloarculaceae</taxon>
        <taxon>Halorientalis</taxon>
    </lineage>
</organism>
<dbReference type="EMBL" id="FOCX01000005">
    <property type="protein sequence ID" value="SEN83239.1"/>
    <property type="molecule type" value="Genomic_DNA"/>
</dbReference>
<dbReference type="Proteomes" id="UP000198775">
    <property type="component" value="Unassembled WGS sequence"/>
</dbReference>
<protein>
    <recommendedName>
        <fullName evidence="2">DUF8121 domain-containing protein</fullName>
    </recommendedName>
</protein>
<evidence type="ECO:0000313" key="3">
    <source>
        <dbReference type="EMBL" id="SEN83239.1"/>
    </source>
</evidence>
<dbReference type="PROSITE" id="PS51257">
    <property type="entry name" value="PROKAR_LIPOPROTEIN"/>
    <property type="match status" value="1"/>
</dbReference>
<evidence type="ECO:0000259" key="2">
    <source>
        <dbReference type="Pfam" id="PF26441"/>
    </source>
</evidence>
<feature type="domain" description="DUF8121" evidence="2">
    <location>
        <begin position="30"/>
        <end position="189"/>
    </location>
</feature>
<name>A0A1H8JRB7_9EURY</name>
<dbReference type="RefSeq" id="WP_211611302.1">
    <property type="nucleotide sequence ID" value="NZ_FOCX01000005.1"/>
</dbReference>
<proteinExistence type="predicted"/>
<dbReference type="InterPro" id="IPR058434">
    <property type="entry name" value="DUF8121"/>
</dbReference>
<feature type="region of interest" description="Disordered" evidence="1">
    <location>
        <begin position="101"/>
        <end position="121"/>
    </location>
</feature>
<sequence>MNRRAFLRLTGSACAIATAGCSAPGRAEPLSNPSVAGESSQRKHLSFTADGEEIATFGVDGRVDDGMIDLPIEIYHRDGTTVDAITLGVWMPPRDAPATVAVESPVSGDSSPPPELTLSTPDRKQGQLIEISDLDDLADETISTLTLLVEPHPEATGTLSIDTEIELGGGGVLASDYTLSGRLDLEFPEFASR</sequence>
<keyword evidence="4" id="KW-1185">Reference proteome</keyword>
<dbReference type="AlphaFoldDB" id="A0A1H8JRB7"/>
<reference evidence="4" key="1">
    <citation type="submission" date="2016-10" db="EMBL/GenBank/DDBJ databases">
        <authorList>
            <person name="Varghese N."/>
            <person name="Submissions S."/>
        </authorList>
    </citation>
    <scope>NUCLEOTIDE SEQUENCE [LARGE SCALE GENOMIC DNA]</scope>
    <source>
        <strain evidence="4">IBRC-M 10043</strain>
    </source>
</reference>
<feature type="region of interest" description="Disordered" evidence="1">
    <location>
        <begin position="25"/>
        <end position="46"/>
    </location>
</feature>
<dbReference type="OrthoDB" id="239125at2157"/>
<accession>A0A1H8JRB7</accession>
<dbReference type="Pfam" id="PF26441">
    <property type="entry name" value="DUF8121"/>
    <property type="match status" value="1"/>
</dbReference>
<evidence type="ECO:0000256" key="1">
    <source>
        <dbReference type="SAM" id="MobiDB-lite"/>
    </source>
</evidence>